<reference evidence="2 3" key="1">
    <citation type="journal article" date="2015" name="Microbes Environ.">
        <title>Distribution and evolution of nitrogen fixation genes in the phylum bacteroidetes.</title>
        <authorList>
            <person name="Inoue J."/>
            <person name="Oshima K."/>
            <person name="Suda W."/>
            <person name="Sakamoto M."/>
            <person name="Iino T."/>
            <person name="Noda S."/>
            <person name="Hongoh Y."/>
            <person name="Hattori M."/>
            <person name="Ohkuma M."/>
        </authorList>
    </citation>
    <scope>NUCLEOTIDE SEQUENCE [LARGE SCALE GENOMIC DNA]</scope>
    <source>
        <strain evidence="2 3">JCM 15093</strain>
    </source>
</reference>
<dbReference type="OrthoDB" id="673246at2"/>
<evidence type="ECO:0000313" key="3">
    <source>
        <dbReference type="Proteomes" id="UP000027601"/>
    </source>
</evidence>
<dbReference type="RefSeq" id="WP_024997660.1">
    <property type="nucleotide sequence ID" value="NZ_ATZI01000008.1"/>
</dbReference>
<dbReference type="AlphaFoldDB" id="A0A069D752"/>
<accession>A0A069D752</accession>
<organism evidence="2 3">
    <name type="scientific">Bacteroides graminisolvens DSM 19988 = JCM 15093</name>
    <dbReference type="NCBI Taxonomy" id="1121097"/>
    <lineage>
        <taxon>Bacteria</taxon>
        <taxon>Pseudomonadati</taxon>
        <taxon>Bacteroidota</taxon>
        <taxon>Bacteroidia</taxon>
        <taxon>Bacteroidales</taxon>
        <taxon>Bacteroidaceae</taxon>
        <taxon>Bacteroides</taxon>
    </lineage>
</organism>
<comment type="caution">
    <text evidence="2">The sequence shown here is derived from an EMBL/GenBank/DDBJ whole genome shotgun (WGS) entry which is preliminary data.</text>
</comment>
<evidence type="ECO:0000313" key="2">
    <source>
        <dbReference type="EMBL" id="GAK38136.1"/>
    </source>
</evidence>
<feature type="signal peptide" evidence="1">
    <location>
        <begin position="1"/>
        <end position="20"/>
    </location>
</feature>
<protein>
    <submittedName>
        <fullName evidence="2">Uncharacterized protein</fullName>
    </submittedName>
</protein>
<gene>
    <name evidence="2" type="ORF">JCM15093_3445</name>
</gene>
<feature type="chain" id="PRO_5001662876" evidence="1">
    <location>
        <begin position="21"/>
        <end position="159"/>
    </location>
</feature>
<sequence length="159" mass="18180">MKKKVIIIVLFMFFQLKGQANNQLNEMIISSINSYITWKNSFVKRGISVRDTCHYYICKDGLPADFPCNSMQNVTFLSLHNWNGLSKSLQKELKKGISACCVWLKLTDRQLAIRIGGRGVKLIKKNNLGISVGDWGIFTYEYSCEKQKWLLANTEYGGI</sequence>
<dbReference type="EMBL" id="BAJS01000039">
    <property type="protein sequence ID" value="GAK38136.1"/>
    <property type="molecule type" value="Genomic_DNA"/>
</dbReference>
<dbReference type="STRING" id="1121097.GCA_000428125_02099"/>
<keyword evidence="1" id="KW-0732">Signal</keyword>
<dbReference type="Proteomes" id="UP000027601">
    <property type="component" value="Unassembled WGS sequence"/>
</dbReference>
<evidence type="ECO:0000256" key="1">
    <source>
        <dbReference type="SAM" id="SignalP"/>
    </source>
</evidence>
<proteinExistence type="predicted"/>
<keyword evidence="3" id="KW-1185">Reference proteome</keyword>
<name>A0A069D752_9BACE</name>